<dbReference type="InterPro" id="IPR043129">
    <property type="entry name" value="ATPase_NBD"/>
</dbReference>
<proteinExistence type="inferred from homology"/>
<dbReference type="PANTHER" id="PTHR11937">
    <property type="entry name" value="ACTIN"/>
    <property type="match status" value="1"/>
</dbReference>
<evidence type="ECO:0000313" key="3">
    <source>
        <dbReference type="EMBL" id="CAE8609222.1"/>
    </source>
</evidence>
<evidence type="ECO:0000256" key="2">
    <source>
        <dbReference type="RuleBase" id="RU000487"/>
    </source>
</evidence>
<reference evidence="3" key="1">
    <citation type="submission" date="2021-02" db="EMBL/GenBank/DDBJ databases">
        <authorList>
            <person name="Dougan E. K."/>
            <person name="Rhodes N."/>
            <person name="Thang M."/>
            <person name="Chan C."/>
        </authorList>
    </citation>
    <scope>NUCLEOTIDE SEQUENCE</scope>
</reference>
<dbReference type="SMART" id="SM00268">
    <property type="entry name" value="ACTIN"/>
    <property type="match status" value="1"/>
</dbReference>
<protein>
    <recommendedName>
        <fullName evidence="5">Actin-related protein 10</fullName>
    </recommendedName>
</protein>
<dbReference type="AlphaFoldDB" id="A0A813F4N8"/>
<dbReference type="EMBL" id="CAJNNV010024256">
    <property type="protein sequence ID" value="CAE8609222.1"/>
    <property type="molecule type" value="Genomic_DNA"/>
</dbReference>
<organism evidence="3 4">
    <name type="scientific">Polarella glacialis</name>
    <name type="common">Dinoflagellate</name>
    <dbReference type="NCBI Taxonomy" id="89957"/>
    <lineage>
        <taxon>Eukaryota</taxon>
        <taxon>Sar</taxon>
        <taxon>Alveolata</taxon>
        <taxon>Dinophyceae</taxon>
        <taxon>Suessiales</taxon>
        <taxon>Suessiaceae</taxon>
        <taxon>Polarella</taxon>
    </lineage>
</organism>
<dbReference type="Proteomes" id="UP000654075">
    <property type="component" value="Unassembled WGS sequence"/>
</dbReference>
<dbReference type="SUPFAM" id="SSF53067">
    <property type="entry name" value="Actin-like ATPase domain"/>
    <property type="match status" value="1"/>
</dbReference>
<dbReference type="OMA" id="YDLSAAW"/>
<sequence>MAVPSVAPLLPASVRQVVEKMLSEDLGFAEVLCLPAPALALRSQRVAPEEQATRRSTCTVLDLGFSACFAQPCVDGVAIESAGRRLNVGARVLTNLLLERLRLRHYDLSAAWLLVEDILAKTGEVASNFDKVLHAGYSTSESKTYVLPDFKAHNRGFVRADPSEASETGLQEIKLLAERLAVPEALFRPQDFGIPMSGLPELVHQAILAVSEEKWRPHLGRVLLCGGLARLPGLAKRLRLELRQLLPSHWPVEVIVEDEPELAAWRGAAQLVADGLLSGTVSKLQLRRQRQPQVAKPDEVDLGRIKSEGPKRKAVCLD</sequence>
<name>A0A813F4N8_POLGL</name>
<evidence type="ECO:0008006" key="5">
    <source>
        <dbReference type="Google" id="ProtNLM"/>
    </source>
</evidence>
<dbReference type="Pfam" id="PF00022">
    <property type="entry name" value="Actin"/>
    <property type="match status" value="1"/>
</dbReference>
<comment type="catalytic activity">
    <reaction evidence="1">
        <text>ATP + H2O = ADP + phosphate + H(+)</text>
        <dbReference type="Rhea" id="RHEA:13065"/>
        <dbReference type="ChEBI" id="CHEBI:15377"/>
        <dbReference type="ChEBI" id="CHEBI:15378"/>
        <dbReference type="ChEBI" id="CHEBI:30616"/>
        <dbReference type="ChEBI" id="CHEBI:43474"/>
        <dbReference type="ChEBI" id="CHEBI:456216"/>
    </reaction>
</comment>
<keyword evidence="4" id="KW-1185">Reference proteome</keyword>
<evidence type="ECO:0000313" key="4">
    <source>
        <dbReference type="Proteomes" id="UP000654075"/>
    </source>
</evidence>
<comment type="caution">
    <text evidence="3">The sequence shown here is derived from an EMBL/GenBank/DDBJ whole genome shotgun (WGS) entry which is preliminary data.</text>
</comment>
<dbReference type="Gene3D" id="3.30.420.40">
    <property type="match status" value="2"/>
</dbReference>
<gene>
    <name evidence="3" type="ORF">PGLA1383_LOCUS27045</name>
</gene>
<dbReference type="OrthoDB" id="439445at2759"/>
<dbReference type="InterPro" id="IPR004000">
    <property type="entry name" value="Actin"/>
</dbReference>
<accession>A0A813F4N8</accession>
<comment type="similarity">
    <text evidence="2">Belongs to the actin family.</text>
</comment>
<evidence type="ECO:0000256" key="1">
    <source>
        <dbReference type="ARBA" id="ARBA00049360"/>
    </source>
</evidence>